<gene>
    <name evidence="1" type="ORF">ALNOE001_15010</name>
</gene>
<dbReference type="Proteomes" id="UP000253099">
    <property type="component" value="Unassembled WGS sequence"/>
</dbReference>
<organism evidence="1 2">
    <name type="scientific">Candidatus Methanobinarius endosymbioticus</name>
    <dbReference type="NCBI Taxonomy" id="2006182"/>
    <lineage>
        <taxon>Archaea</taxon>
        <taxon>Methanobacteriati</taxon>
        <taxon>Methanobacteriota</taxon>
        <taxon>Methanomada group</taxon>
        <taxon>Methanobacteria</taxon>
        <taxon>Methanobacteriales</taxon>
        <taxon>Methanobacteriaceae</taxon>
        <taxon>Candidatus Methanobinarius</taxon>
    </lineage>
</organism>
<name>A0A366M9A6_9EURY</name>
<dbReference type="EMBL" id="NIZT01000039">
    <property type="protein sequence ID" value="RBQ22808.1"/>
    <property type="molecule type" value="Genomic_DNA"/>
</dbReference>
<evidence type="ECO:0000313" key="2">
    <source>
        <dbReference type="Proteomes" id="UP000253099"/>
    </source>
</evidence>
<protein>
    <submittedName>
        <fullName evidence="1">Uncharacterized protein</fullName>
    </submittedName>
</protein>
<accession>A0A366M9A6</accession>
<sequence length="93" mass="10438">MIFNATQNSVKLGNKISYNYYFILNDSSKFDPNKLPYFSTAIFLNGKTITEFDVRYNKTGLSTIINSFNDIITGGADSQRSTVKFSVEKQSTG</sequence>
<evidence type="ECO:0000313" key="1">
    <source>
        <dbReference type="EMBL" id="RBQ22808.1"/>
    </source>
</evidence>
<comment type="caution">
    <text evidence="1">The sequence shown here is derived from an EMBL/GenBank/DDBJ whole genome shotgun (WGS) entry which is preliminary data.</text>
</comment>
<proteinExistence type="predicted"/>
<dbReference type="AlphaFoldDB" id="A0A366M9A6"/>
<reference evidence="1 2" key="1">
    <citation type="submission" date="2018-06" db="EMBL/GenBank/DDBJ databases">
        <title>Genomic insight into two independent archaeal endosymbiosis events.</title>
        <authorList>
            <person name="Lind A.E."/>
            <person name="Lewis W.H."/>
            <person name="Spang A."/>
            <person name="Guy L."/>
            <person name="Embley M.T."/>
            <person name="Ettema T.J.G."/>
        </authorList>
    </citation>
    <scope>NUCLEOTIDE SEQUENCE [LARGE SCALE GENOMIC DNA]</scope>
    <source>
        <strain evidence="1">NOE</strain>
    </source>
</reference>
<keyword evidence="2" id="KW-1185">Reference proteome</keyword>